<proteinExistence type="inferred from homology"/>
<feature type="binding site" evidence="9">
    <location>
        <position position="145"/>
    </location>
    <ligand>
        <name>substrate</name>
    </ligand>
</feature>
<evidence type="ECO:0000313" key="11">
    <source>
        <dbReference type="EMBL" id="GEM89961.1"/>
    </source>
</evidence>
<feature type="domain" description="Aspartate/glutamate/uridylate kinase" evidence="10">
    <location>
        <begin position="2"/>
        <end position="219"/>
    </location>
</feature>
<keyword evidence="5 9" id="KW-0547">Nucleotide-binding</keyword>
<comment type="similarity">
    <text evidence="9">Belongs to the acetylglutamate kinase family. ArgB subfamily.</text>
</comment>
<feature type="site" description="Transition state stabilizer" evidence="9">
    <location>
        <position position="207"/>
    </location>
</feature>
<dbReference type="NCBIfam" id="TIGR00761">
    <property type="entry name" value="argB"/>
    <property type="match status" value="1"/>
</dbReference>
<dbReference type="GO" id="GO:0005737">
    <property type="term" value="C:cytoplasm"/>
    <property type="evidence" value="ECO:0007669"/>
    <property type="project" value="UniProtKB-SubCell"/>
</dbReference>
<keyword evidence="6 9" id="KW-0418">Kinase</keyword>
<dbReference type="Pfam" id="PF00696">
    <property type="entry name" value="AA_kinase"/>
    <property type="match status" value="1"/>
</dbReference>
<dbReference type="AlphaFoldDB" id="A0A511RJY7"/>
<dbReference type="Proteomes" id="UP000321827">
    <property type="component" value="Unassembled WGS sequence"/>
</dbReference>
<dbReference type="GO" id="GO:0042450">
    <property type="term" value="P:L-arginine biosynthetic process via ornithine"/>
    <property type="evidence" value="ECO:0007669"/>
    <property type="project" value="UniProtKB-UniRule"/>
</dbReference>
<comment type="caution">
    <text evidence="11">The sequence shown here is derived from an EMBL/GenBank/DDBJ whole genome shotgun (WGS) entry which is preliminary data.</text>
</comment>
<dbReference type="InterPro" id="IPR036393">
    <property type="entry name" value="AceGlu_kinase-like_sf"/>
</dbReference>
<dbReference type="UniPathway" id="UPA00068">
    <property type="reaction ID" value="UER00107"/>
</dbReference>
<feature type="binding site" evidence="9">
    <location>
        <begin position="33"/>
        <end position="34"/>
    </location>
    <ligand>
        <name>substrate</name>
    </ligand>
</feature>
<protein>
    <recommendedName>
        <fullName evidence="9">Acetylglutamate kinase</fullName>
        <ecNumber evidence="9">2.7.2.8</ecNumber>
    </recommendedName>
    <alternativeName>
        <fullName evidence="9">N-acetyl-L-glutamate 5-phosphotransferase</fullName>
    </alternativeName>
    <alternativeName>
        <fullName evidence="9">NAG kinase</fullName>
        <shortName evidence="9">NAGK</shortName>
    </alternativeName>
</protein>
<evidence type="ECO:0000256" key="3">
    <source>
        <dbReference type="ARBA" id="ARBA00022605"/>
    </source>
</evidence>
<dbReference type="Gene3D" id="3.40.1160.10">
    <property type="entry name" value="Acetylglutamate kinase-like"/>
    <property type="match status" value="1"/>
</dbReference>
<evidence type="ECO:0000256" key="6">
    <source>
        <dbReference type="ARBA" id="ARBA00022777"/>
    </source>
</evidence>
<keyword evidence="7 9" id="KW-0067">ATP-binding</keyword>
<dbReference type="InterPro" id="IPR004662">
    <property type="entry name" value="AcgluKinase_fam"/>
</dbReference>
<evidence type="ECO:0000256" key="2">
    <source>
        <dbReference type="ARBA" id="ARBA00022571"/>
    </source>
</evidence>
<keyword evidence="4 9" id="KW-0808">Transferase</keyword>
<dbReference type="EMBL" id="BJXN01000008">
    <property type="protein sequence ID" value="GEM89961.1"/>
    <property type="molecule type" value="Genomic_DNA"/>
</dbReference>
<accession>A0A511RJY7</accession>
<evidence type="ECO:0000256" key="9">
    <source>
        <dbReference type="HAMAP-Rule" id="MF_00082"/>
    </source>
</evidence>
<evidence type="ECO:0000256" key="1">
    <source>
        <dbReference type="ARBA" id="ARBA00004828"/>
    </source>
</evidence>
<comment type="function">
    <text evidence="9">Catalyzes the ATP-dependent phosphorylation of N-acetyl-L-glutamate.</text>
</comment>
<evidence type="ECO:0000256" key="4">
    <source>
        <dbReference type="ARBA" id="ARBA00022679"/>
    </source>
</evidence>
<dbReference type="SUPFAM" id="SSF53633">
    <property type="entry name" value="Carbamate kinase-like"/>
    <property type="match status" value="1"/>
</dbReference>
<dbReference type="EC" id="2.7.2.8" evidence="9"/>
<feature type="binding site" evidence="9">
    <location>
        <position position="55"/>
    </location>
    <ligand>
        <name>substrate</name>
    </ligand>
</feature>
<organism evidence="11 12">
    <name type="scientific">Oceanithermus desulfurans NBRC 100063</name>
    <dbReference type="NCBI Taxonomy" id="1227550"/>
    <lineage>
        <taxon>Bacteria</taxon>
        <taxon>Thermotogati</taxon>
        <taxon>Deinococcota</taxon>
        <taxon>Deinococci</taxon>
        <taxon>Thermales</taxon>
        <taxon>Thermaceae</taxon>
        <taxon>Oceanithermus</taxon>
    </lineage>
</organism>
<keyword evidence="2 9" id="KW-0055">Arginine biosynthesis</keyword>
<name>A0A511RJY7_9DEIN</name>
<keyword evidence="9" id="KW-0963">Cytoplasm</keyword>
<dbReference type="CDD" id="cd04238">
    <property type="entry name" value="AAK_NAGK-like"/>
    <property type="match status" value="1"/>
</dbReference>
<dbReference type="InterPro" id="IPR037528">
    <property type="entry name" value="ArgB"/>
</dbReference>
<sequence>MLVVKIGGSLDGAEPLVRDLAHHEGELIVVHGGGPRIGAELEARGFETRFEGGLRVTPPEQMAVVEQVLTQLGKELADRLSQLGRLSVGLSGRDARLLRAEPLDERLGRVGRITAVNTSLLFALMSRHLTPVISPIASAEGGPLNVNADEVAAAVAGCLGEPLVYLTDVPGVLADPADPESRIPVLDGGEAEARIEDGTIAGGMIPKVRAALLALEFGAPWVMIARGEPGALPQLLAGQVGTRIVPEKISREV</sequence>
<evidence type="ECO:0000259" key="10">
    <source>
        <dbReference type="Pfam" id="PF00696"/>
    </source>
</evidence>
<dbReference type="OrthoDB" id="9803155at2"/>
<gene>
    <name evidence="9 11" type="primary">argB</name>
    <name evidence="11" type="ORF">ODE01S_13950</name>
</gene>
<dbReference type="GO" id="GO:0003991">
    <property type="term" value="F:acetylglutamate kinase activity"/>
    <property type="evidence" value="ECO:0007669"/>
    <property type="project" value="UniProtKB-UniRule"/>
</dbReference>
<comment type="catalytic activity">
    <reaction evidence="8 9">
        <text>N-acetyl-L-glutamate + ATP = N-acetyl-L-glutamyl 5-phosphate + ADP</text>
        <dbReference type="Rhea" id="RHEA:14629"/>
        <dbReference type="ChEBI" id="CHEBI:30616"/>
        <dbReference type="ChEBI" id="CHEBI:44337"/>
        <dbReference type="ChEBI" id="CHEBI:57936"/>
        <dbReference type="ChEBI" id="CHEBI:456216"/>
        <dbReference type="EC" id="2.7.2.8"/>
    </reaction>
</comment>
<evidence type="ECO:0000313" key="12">
    <source>
        <dbReference type="Proteomes" id="UP000321827"/>
    </source>
</evidence>
<dbReference type="InterPro" id="IPR001048">
    <property type="entry name" value="Asp/Glu/Uridylate_kinase"/>
</dbReference>
<comment type="subcellular location">
    <subcellularLocation>
        <location evidence="9">Cytoplasm</location>
    </subcellularLocation>
</comment>
<dbReference type="PANTHER" id="PTHR23342">
    <property type="entry name" value="N-ACETYLGLUTAMATE SYNTHASE"/>
    <property type="match status" value="1"/>
</dbReference>
<keyword evidence="3 9" id="KW-0028">Amino-acid biosynthesis</keyword>
<reference evidence="11 12" key="1">
    <citation type="submission" date="2019-07" db="EMBL/GenBank/DDBJ databases">
        <title>Whole genome shotgun sequence of Oceanithermus desulfurans NBRC 100063.</title>
        <authorList>
            <person name="Hosoyama A."/>
            <person name="Uohara A."/>
            <person name="Ohji S."/>
            <person name="Ichikawa N."/>
        </authorList>
    </citation>
    <scope>NUCLEOTIDE SEQUENCE [LARGE SCALE GENOMIC DNA]</scope>
    <source>
        <strain evidence="11 12">NBRC 100063</strain>
    </source>
</reference>
<comment type="pathway">
    <text evidence="1 9">Amino-acid biosynthesis; L-arginine biosynthesis; N(2)-acetyl-L-ornithine from L-glutamate: step 2/4.</text>
</comment>
<dbReference type="RefSeq" id="WP_147147273.1">
    <property type="nucleotide sequence ID" value="NZ_BJXN01000008.1"/>
</dbReference>
<evidence type="ECO:0000256" key="8">
    <source>
        <dbReference type="ARBA" id="ARBA00048141"/>
    </source>
</evidence>
<evidence type="ECO:0000256" key="7">
    <source>
        <dbReference type="ARBA" id="ARBA00022840"/>
    </source>
</evidence>
<feature type="site" description="Transition state stabilizer" evidence="9">
    <location>
        <position position="5"/>
    </location>
</feature>
<dbReference type="PANTHER" id="PTHR23342:SF0">
    <property type="entry name" value="N-ACETYLGLUTAMATE SYNTHASE, MITOCHONDRIAL"/>
    <property type="match status" value="1"/>
</dbReference>
<dbReference type="PIRSF" id="PIRSF000728">
    <property type="entry name" value="NAGK"/>
    <property type="match status" value="1"/>
</dbReference>
<evidence type="ECO:0000256" key="5">
    <source>
        <dbReference type="ARBA" id="ARBA00022741"/>
    </source>
</evidence>
<dbReference type="HAMAP" id="MF_00082">
    <property type="entry name" value="ArgB"/>
    <property type="match status" value="1"/>
</dbReference>
<dbReference type="GO" id="GO:0005524">
    <property type="term" value="F:ATP binding"/>
    <property type="evidence" value="ECO:0007669"/>
    <property type="project" value="UniProtKB-UniRule"/>
</dbReference>